<evidence type="ECO:0000256" key="6">
    <source>
        <dbReference type="ARBA" id="ARBA00022692"/>
    </source>
</evidence>
<dbReference type="Gene3D" id="4.10.1080.10">
    <property type="entry name" value="TSP type-3 repeat"/>
    <property type="match status" value="1"/>
</dbReference>
<dbReference type="PROSITE" id="PS51123">
    <property type="entry name" value="OMPA_2"/>
    <property type="match status" value="1"/>
</dbReference>
<keyword evidence="6" id="KW-0812">Transmembrane</keyword>
<protein>
    <submittedName>
        <fullName evidence="16">OmpA family protein</fullName>
    </submittedName>
</protein>
<dbReference type="GO" id="GO:0046930">
    <property type="term" value="C:pore complex"/>
    <property type="evidence" value="ECO:0007669"/>
    <property type="project" value="UniProtKB-KW"/>
</dbReference>
<dbReference type="GO" id="GO:0005509">
    <property type="term" value="F:calcium ion binding"/>
    <property type="evidence" value="ECO:0007669"/>
    <property type="project" value="InterPro"/>
</dbReference>
<evidence type="ECO:0000259" key="15">
    <source>
        <dbReference type="PROSITE" id="PS51123"/>
    </source>
</evidence>
<dbReference type="CDD" id="cd07185">
    <property type="entry name" value="OmpA_C-like"/>
    <property type="match status" value="1"/>
</dbReference>
<dbReference type="PANTHER" id="PTHR30329">
    <property type="entry name" value="STATOR ELEMENT OF FLAGELLAR MOTOR COMPLEX"/>
    <property type="match status" value="1"/>
</dbReference>
<feature type="region of interest" description="Disordered" evidence="14">
    <location>
        <begin position="204"/>
        <end position="240"/>
    </location>
</feature>
<dbReference type="InterPro" id="IPR059100">
    <property type="entry name" value="TSP3_bac"/>
</dbReference>
<keyword evidence="4" id="KW-1134">Transmembrane beta strand</keyword>
<comment type="subcellular location">
    <subcellularLocation>
        <location evidence="1">Cell outer membrane</location>
        <topology evidence="1">Multi-pass membrane protein</topology>
    </subcellularLocation>
    <subcellularLocation>
        <location evidence="2">Secreted</location>
    </subcellularLocation>
</comment>
<dbReference type="SUPFAM" id="SSF56925">
    <property type="entry name" value="OMPA-like"/>
    <property type="match status" value="1"/>
</dbReference>
<dbReference type="InterPro" id="IPR036737">
    <property type="entry name" value="OmpA-like_sf"/>
</dbReference>
<evidence type="ECO:0000256" key="5">
    <source>
        <dbReference type="ARBA" id="ARBA00022525"/>
    </source>
</evidence>
<dbReference type="InterPro" id="IPR006664">
    <property type="entry name" value="OMP_bac"/>
</dbReference>
<evidence type="ECO:0000256" key="14">
    <source>
        <dbReference type="SAM" id="MobiDB-lite"/>
    </source>
</evidence>
<evidence type="ECO:0000256" key="12">
    <source>
        <dbReference type="ARBA" id="ARBA00023237"/>
    </source>
</evidence>
<dbReference type="InterPro" id="IPR006665">
    <property type="entry name" value="OmpA-like"/>
</dbReference>
<dbReference type="InterPro" id="IPR028974">
    <property type="entry name" value="TSP_type-3_rpt"/>
</dbReference>
<dbReference type="PRINTS" id="PR01021">
    <property type="entry name" value="OMPADOMAIN"/>
</dbReference>
<keyword evidence="3" id="KW-0813">Transport</keyword>
<evidence type="ECO:0000256" key="3">
    <source>
        <dbReference type="ARBA" id="ARBA00022448"/>
    </source>
</evidence>
<evidence type="ECO:0000256" key="4">
    <source>
        <dbReference type="ARBA" id="ARBA00022452"/>
    </source>
</evidence>
<keyword evidence="12" id="KW-0998">Cell outer membrane</keyword>
<dbReference type="SUPFAM" id="SSF103088">
    <property type="entry name" value="OmpA-like"/>
    <property type="match status" value="1"/>
</dbReference>
<sequence length="533" mass="60112">MKRYFPIIALLLIFNPNNTFSQFKEWGTKIGFRFNQILPVNEFNKIEKLTLKNYQFSWLTEGFLAFELSKTTELQVTAGYGFYRGLSFSGYVYRTDIIPIDLRLRINPFDMKGWNPYLFLGGGGLNFTVKDYPRTNSPKSVNESGWTGYFPAGIGSEFAISDYVLLDFSFGGAYTISDDLNYFREDDIHDFFISTALGITFTGESGSSDRDKDGLTKNQEESIGTNPKNPDSDADGLKDGEEIDKYQTNPLQPDSDLDGLSDFDEIFKLRTNPLIADTDSDDLTDFEELNKYKTDPLINDTDNDGLTDGEEVIKYFTDPLKADMDMNGLTDKEELLIYLTDPKKADSDSDRLNDAEEVIKYFTNPSNSDSDEDGLSDYDELFKYKTNPLAADTDEGSVDDFTEIKRGTNPLNSEDDVVKVGVPIVLDGIYFETGKADITPESEITLQKVLTTLISYPEIVVEIGGHTDLTGMYKKNIELSQKRANSVKDWLVRHGIDAGRIITKGYGPDKPIASNDTPEGRQKNRRIEFTRIK</sequence>
<dbReference type="Pfam" id="PF18884">
    <property type="entry name" value="TSP3_bac"/>
    <property type="match status" value="4"/>
</dbReference>
<gene>
    <name evidence="16" type="ORF">ENS31_07010</name>
</gene>
<dbReference type="GO" id="GO:0006811">
    <property type="term" value="P:monoatomic ion transport"/>
    <property type="evidence" value="ECO:0007669"/>
    <property type="project" value="UniProtKB-KW"/>
</dbReference>
<evidence type="ECO:0000256" key="2">
    <source>
        <dbReference type="ARBA" id="ARBA00004613"/>
    </source>
</evidence>
<keyword evidence="9" id="KW-0406">Ion transport</keyword>
<keyword evidence="5" id="KW-0964">Secreted</keyword>
<evidence type="ECO:0000256" key="11">
    <source>
        <dbReference type="ARBA" id="ARBA00023136"/>
    </source>
</evidence>
<reference evidence="16" key="1">
    <citation type="journal article" date="2020" name="mSystems">
        <title>Genome- and Community-Level Interaction Insights into Carbon Utilization and Element Cycling Functions of Hydrothermarchaeota in Hydrothermal Sediment.</title>
        <authorList>
            <person name="Zhou Z."/>
            <person name="Liu Y."/>
            <person name="Xu W."/>
            <person name="Pan J."/>
            <person name="Luo Z.H."/>
            <person name="Li M."/>
        </authorList>
    </citation>
    <scope>NUCLEOTIDE SEQUENCE [LARGE SCALE GENOMIC DNA]</scope>
    <source>
        <strain evidence="16">SpSt-479</strain>
    </source>
</reference>
<keyword evidence="7" id="KW-0732">Signal</keyword>
<dbReference type="GO" id="GO:0009279">
    <property type="term" value="C:cell outer membrane"/>
    <property type="evidence" value="ECO:0007669"/>
    <property type="project" value="UniProtKB-SubCell"/>
</dbReference>
<dbReference type="AlphaFoldDB" id="A0A7V2ZK14"/>
<evidence type="ECO:0000256" key="10">
    <source>
        <dbReference type="ARBA" id="ARBA00023114"/>
    </source>
</evidence>
<dbReference type="Pfam" id="PF00691">
    <property type="entry name" value="OmpA"/>
    <property type="match status" value="1"/>
</dbReference>
<evidence type="ECO:0000256" key="1">
    <source>
        <dbReference type="ARBA" id="ARBA00004571"/>
    </source>
</evidence>
<keyword evidence="11 13" id="KW-0472">Membrane</keyword>
<evidence type="ECO:0000256" key="9">
    <source>
        <dbReference type="ARBA" id="ARBA00023065"/>
    </source>
</evidence>
<feature type="domain" description="OmpA-like" evidence="15">
    <location>
        <begin position="418"/>
        <end position="533"/>
    </location>
</feature>
<dbReference type="PANTHER" id="PTHR30329:SF21">
    <property type="entry name" value="LIPOPROTEIN YIAD-RELATED"/>
    <property type="match status" value="1"/>
</dbReference>
<name>A0A7V2ZK14_9BACT</name>
<evidence type="ECO:0000313" key="16">
    <source>
        <dbReference type="EMBL" id="HFI91268.1"/>
    </source>
</evidence>
<dbReference type="InterPro" id="IPR050330">
    <property type="entry name" value="Bact_OuterMem_StrucFunc"/>
</dbReference>
<dbReference type="GO" id="GO:0015288">
    <property type="term" value="F:porin activity"/>
    <property type="evidence" value="ECO:0007669"/>
    <property type="project" value="UniProtKB-KW"/>
</dbReference>
<proteinExistence type="predicted"/>
<feature type="compositionally biased region" description="Basic and acidic residues" evidence="14">
    <location>
        <begin position="207"/>
        <end position="220"/>
    </location>
</feature>
<dbReference type="Gene3D" id="3.30.1330.60">
    <property type="entry name" value="OmpA-like domain"/>
    <property type="match status" value="1"/>
</dbReference>
<dbReference type="InterPro" id="IPR011250">
    <property type="entry name" value="OMP/PagP_B-barrel"/>
</dbReference>
<keyword evidence="8" id="KW-0106">Calcium</keyword>
<evidence type="ECO:0000256" key="8">
    <source>
        <dbReference type="ARBA" id="ARBA00022837"/>
    </source>
</evidence>
<evidence type="ECO:0000256" key="13">
    <source>
        <dbReference type="PROSITE-ProRule" id="PRU00473"/>
    </source>
</evidence>
<evidence type="ECO:0000256" key="7">
    <source>
        <dbReference type="ARBA" id="ARBA00022729"/>
    </source>
</evidence>
<accession>A0A7V2ZK14</accession>
<keyword evidence="10" id="KW-0626">Porin</keyword>
<dbReference type="EMBL" id="DSUJ01000008">
    <property type="protein sequence ID" value="HFI91268.1"/>
    <property type="molecule type" value="Genomic_DNA"/>
</dbReference>
<comment type="caution">
    <text evidence="16">The sequence shown here is derived from an EMBL/GenBank/DDBJ whole genome shotgun (WGS) entry which is preliminary data.</text>
</comment>
<organism evidence="16">
    <name type="scientific">Ignavibacterium album</name>
    <dbReference type="NCBI Taxonomy" id="591197"/>
    <lineage>
        <taxon>Bacteria</taxon>
        <taxon>Pseudomonadati</taxon>
        <taxon>Ignavibacteriota</taxon>
        <taxon>Ignavibacteria</taxon>
        <taxon>Ignavibacteriales</taxon>
        <taxon>Ignavibacteriaceae</taxon>
        <taxon>Ignavibacterium</taxon>
    </lineage>
</organism>